<dbReference type="AlphaFoldDB" id="A0A0W8EAM4"/>
<evidence type="ECO:0000256" key="9">
    <source>
        <dbReference type="SAM" id="Phobius"/>
    </source>
</evidence>
<accession>A0A0W8EAM4</accession>
<comment type="subcellular location">
    <subcellularLocation>
        <location evidence="1">Cell membrane</location>
        <topology evidence="1">Multi-pass membrane protein</topology>
    </subcellularLocation>
</comment>
<keyword evidence="5" id="KW-0169">Cobalamin biosynthesis</keyword>
<evidence type="ECO:0000256" key="2">
    <source>
        <dbReference type="ARBA" id="ARBA00004953"/>
    </source>
</evidence>
<dbReference type="EMBL" id="LNQE01001813">
    <property type="protein sequence ID" value="KUG05459.1"/>
    <property type="molecule type" value="Genomic_DNA"/>
</dbReference>
<dbReference type="HAMAP" id="MF_00024">
    <property type="entry name" value="CobD_CbiB"/>
    <property type="match status" value="1"/>
</dbReference>
<evidence type="ECO:0000256" key="8">
    <source>
        <dbReference type="ARBA" id="ARBA00023136"/>
    </source>
</evidence>
<dbReference type="Pfam" id="PF03186">
    <property type="entry name" value="CobD_Cbib"/>
    <property type="match status" value="1"/>
</dbReference>
<evidence type="ECO:0000256" key="5">
    <source>
        <dbReference type="ARBA" id="ARBA00022573"/>
    </source>
</evidence>
<evidence type="ECO:0000256" key="6">
    <source>
        <dbReference type="ARBA" id="ARBA00022692"/>
    </source>
</evidence>
<dbReference type="PANTHER" id="PTHR34308:SF1">
    <property type="entry name" value="COBALAMIN BIOSYNTHESIS PROTEIN CBIB"/>
    <property type="match status" value="1"/>
</dbReference>
<keyword evidence="6 9" id="KW-0812">Transmembrane</keyword>
<comment type="caution">
    <text evidence="10">The sequence shown here is derived from an EMBL/GenBank/DDBJ whole genome shotgun (WGS) entry which is preliminary data.</text>
</comment>
<evidence type="ECO:0000256" key="3">
    <source>
        <dbReference type="ARBA" id="ARBA00006263"/>
    </source>
</evidence>
<evidence type="ECO:0000313" key="10">
    <source>
        <dbReference type="EMBL" id="KUG05459.1"/>
    </source>
</evidence>
<dbReference type="PANTHER" id="PTHR34308">
    <property type="entry name" value="COBALAMIN BIOSYNTHESIS PROTEIN CBIB"/>
    <property type="match status" value="1"/>
</dbReference>
<evidence type="ECO:0000256" key="4">
    <source>
        <dbReference type="ARBA" id="ARBA00022475"/>
    </source>
</evidence>
<dbReference type="GO" id="GO:0048472">
    <property type="term" value="F:threonine-phosphate decarboxylase activity"/>
    <property type="evidence" value="ECO:0007669"/>
    <property type="project" value="InterPro"/>
</dbReference>
<reference evidence="10" key="1">
    <citation type="journal article" date="2015" name="Proc. Natl. Acad. Sci. U.S.A.">
        <title>Networks of energetic and metabolic interactions define dynamics in microbial communities.</title>
        <authorList>
            <person name="Embree M."/>
            <person name="Liu J.K."/>
            <person name="Al-Bassam M.M."/>
            <person name="Zengler K."/>
        </authorList>
    </citation>
    <scope>NUCLEOTIDE SEQUENCE</scope>
</reference>
<name>A0A0W8EAM4_9ZZZZ</name>
<keyword evidence="7 9" id="KW-1133">Transmembrane helix</keyword>
<feature type="transmembrane region" description="Helical" evidence="9">
    <location>
        <begin position="291"/>
        <end position="314"/>
    </location>
</feature>
<dbReference type="InterPro" id="IPR004485">
    <property type="entry name" value="Cobalamin_biosynth_CobD/CbiB"/>
</dbReference>
<dbReference type="GO" id="GO:0009236">
    <property type="term" value="P:cobalamin biosynthetic process"/>
    <property type="evidence" value="ECO:0007669"/>
    <property type="project" value="UniProtKB-UniPathway"/>
</dbReference>
<evidence type="ECO:0000256" key="1">
    <source>
        <dbReference type="ARBA" id="ARBA00004651"/>
    </source>
</evidence>
<proteinExistence type="inferred from homology"/>
<feature type="transmembrane region" description="Helical" evidence="9">
    <location>
        <begin position="81"/>
        <end position="101"/>
    </location>
</feature>
<gene>
    <name evidence="10" type="ORF">ASZ90_017141</name>
</gene>
<organism evidence="10">
    <name type="scientific">hydrocarbon metagenome</name>
    <dbReference type="NCBI Taxonomy" id="938273"/>
    <lineage>
        <taxon>unclassified sequences</taxon>
        <taxon>metagenomes</taxon>
        <taxon>ecological metagenomes</taxon>
    </lineage>
</organism>
<keyword evidence="4" id="KW-1003">Cell membrane</keyword>
<dbReference type="UniPathway" id="UPA00148"/>
<protein>
    <submittedName>
        <fullName evidence="10">Adenosylcobinamide-phosphate synthase</fullName>
    </submittedName>
</protein>
<feature type="transmembrane region" description="Helical" evidence="9">
    <location>
        <begin position="47"/>
        <end position="75"/>
    </location>
</feature>
<dbReference type="GO" id="GO:0005886">
    <property type="term" value="C:plasma membrane"/>
    <property type="evidence" value="ECO:0007669"/>
    <property type="project" value="UniProtKB-SubCell"/>
</dbReference>
<sequence length="315" mass="34426">MEYLMAAAVVLDLVIGDPRILPHPVVYMGKAIRWQEKLIRRYARTQTALRIAGIFLWLSIVGGTYLFFGAIIWLAYKFNPYLAVFISVFLMSQALAVNSLYKHAAAVVKPLKQGDIVSAGQALSMIVGRDTEQLNEKDILRAVVETVAENTVDGITAPMFYGFIGGPPLALAYKAVNTLDSMVGYKDENYIDLGWASARLDDLANYIPARITGLLYLLIAPITPGGFRNVFKTIQNDARRHPSPNSGIPEAAVAGALTVQLGGVNYYAGIESNRPLIGESQKSIEISDVNWSLLLMFMVSLAMLLLGSVISVLLK</sequence>
<comment type="similarity">
    <text evidence="3">Belongs to the CobD/CbiB family.</text>
</comment>
<comment type="pathway">
    <text evidence="2">Cofactor biosynthesis; adenosylcobalamin biosynthesis.</text>
</comment>
<dbReference type="NCBIfam" id="TIGR00380">
    <property type="entry name" value="cobal_cbiB"/>
    <property type="match status" value="1"/>
</dbReference>
<evidence type="ECO:0000256" key="7">
    <source>
        <dbReference type="ARBA" id="ARBA00022989"/>
    </source>
</evidence>
<keyword evidence="8 9" id="KW-0472">Membrane</keyword>